<dbReference type="EMBL" id="JBHMBW010000047">
    <property type="protein sequence ID" value="MFB9628517.1"/>
    <property type="molecule type" value="Genomic_DNA"/>
</dbReference>
<evidence type="ECO:0000313" key="2">
    <source>
        <dbReference type="Proteomes" id="UP001589532"/>
    </source>
</evidence>
<dbReference type="RefSeq" id="WP_344988490.1">
    <property type="nucleotide sequence ID" value="NZ_BAAAXV010000002.1"/>
</dbReference>
<gene>
    <name evidence="1" type="ORF">ACFFSA_36020</name>
</gene>
<reference evidence="1 2" key="1">
    <citation type="submission" date="2024-09" db="EMBL/GenBank/DDBJ databases">
        <authorList>
            <person name="Sun Q."/>
            <person name="Mori K."/>
        </authorList>
    </citation>
    <scope>NUCLEOTIDE SEQUENCE [LARGE SCALE GENOMIC DNA]</scope>
    <source>
        <strain evidence="1 2">JCM 3143</strain>
    </source>
</reference>
<name>A0ABV5SA30_9ACTN</name>
<evidence type="ECO:0000313" key="1">
    <source>
        <dbReference type="EMBL" id="MFB9628517.1"/>
    </source>
</evidence>
<proteinExistence type="predicted"/>
<dbReference type="Proteomes" id="UP001589532">
    <property type="component" value="Unassembled WGS sequence"/>
</dbReference>
<accession>A0ABV5SA30</accession>
<comment type="caution">
    <text evidence="1">The sequence shown here is derived from an EMBL/GenBank/DDBJ whole genome shotgun (WGS) entry which is preliminary data.</text>
</comment>
<sequence length="718" mass="83429">MDLPMPYLQRGNIYFVPVLRHHLNFAVQVQKAAELLRLGPEDLVAVGLPESVRERTLEAIGRLPRVSLVISSVSDSDQREVFPITPADGIVEAIRLATERHVPLRFVDQEIAPGNLVDHFCVADEDWPDDGLALTHGAEWYLDLIAERLAHPPSRFEPVDTWRELHMAAELQRLHPRHRRILFVCHAAHVRPIQQLIRRPVPPADAAGSALPPVNYRIWEPSLPILVRYLDYIPRLVEMYERRRAGGQAHEFDKLDALLELIYLMNQEATDLRFSIRHYQAFSQVLTKLLEQEKRISPQFDTVLLASGSCFNGPFRERVFRHLAGYFDQVKVERIGRVLSTRESLFEVSLTNPGSRRDIFVARNCTYFEHSYEVVYPPGTREPPHVDGAVPDFAPDLSPDQIEEVELDYPTPPRRPRRPFAKDTETSMSWPPADWFVNEMRQKAYNMVQLSGDRQVKSMEFQGSLHDGIDFRRTLRSHYRGQPRLYVKKHVTKKRKDIDRNEPVFWLFDGYDSVTPDTPTCEFASSMAGRDSDPGVEEWFFWKNLWEKPDLKNKYGDWVAVSCHEVYGRVTFLDRSLTLEDVLSRLGSDMDRRVPKADLIGDPDHVRRLLSSKFDLDLTLTRWWEIMLLAAVEHAKEAVVFFAPQKFVIPADISNRAASRGKRIIQFPLTRFTHEELRRLRVQYVLYYLYPNSKALLTLEHLAYVNTRFEDVMKLFWE</sequence>
<protein>
    <submittedName>
        <fullName evidence="1">Uncharacterized protein</fullName>
    </submittedName>
</protein>
<organism evidence="1 2">
    <name type="scientific">Nonomuraea helvata</name>
    <dbReference type="NCBI Taxonomy" id="37484"/>
    <lineage>
        <taxon>Bacteria</taxon>
        <taxon>Bacillati</taxon>
        <taxon>Actinomycetota</taxon>
        <taxon>Actinomycetes</taxon>
        <taxon>Streptosporangiales</taxon>
        <taxon>Streptosporangiaceae</taxon>
        <taxon>Nonomuraea</taxon>
    </lineage>
</organism>
<keyword evidence="2" id="KW-1185">Reference proteome</keyword>